<dbReference type="EMBL" id="SIHI01000001">
    <property type="protein sequence ID" value="TWT57077.1"/>
    <property type="molecule type" value="Genomic_DNA"/>
</dbReference>
<keyword evidence="1" id="KW-0812">Transmembrane</keyword>
<dbReference type="PANTHER" id="PTHR30093">
    <property type="entry name" value="GENERAL SECRETION PATHWAY PROTEIN G"/>
    <property type="match status" value="1"/>
</dbReference>
<name>A0A5C5X225_9PLAN</name>
<dbReference type="Pfam" id="PF07596">
    <property type="entry name" value="SBP_bac_10"/>
    <property type="match status" value="1"/>
</dbReference>
<keyword evidence="1" id="KW-1133">Transmembrane helix</keyword>
<evidence type="ECO:0000313" key="3">
    <source>
        <dbReference type="EMBL" id="TWT57077.1"/>
    </source>
</evidence>
<feature type="transmembrane region" description="Helical" evidence="1">
    <location>
        <begin position="118"/>
        <end position="139"/>
    </location>
</feature>
<feature type="domain" description="DUF1559" evidence="2">
    <location>
        <begin position="141"/>
        <end position="279"/>
    </location>
</feature>
<proteinExistence type="predicted"/>
<dbReference type="PANTHER" id="PTHR30093:SF2">
    <property type="entry name" value="TYPE II SECRETION SYSTEM PROTEIN H"/>
    <property type="match status" value="1"/>
</dbReference>
<gene>
    <name evidence="3" type="ORF">KOR42_04350</name>
</gene>
<comment type="caution">
    <text evidence="3">The sequence shown here is derived from an EMBL/GenBank/DDBJ whole genome shotgun (WGS) entry which is preliminary data.</text>
</comment>
<dbReference type="OrthoDB" id="285651at2"/>
<accession>A0A5C5X225</accession>
<dbReference type="InterPro" id="IPR011453">
    <property type="entry name" value="DUF1559"/>
</dbReference>
<feature type="transmembrane region" description="Helical" evidence="1">
    <location>
        <begin position="57"/>
        <end position="78"/>
    </location>
</feature>
<dbReference type="NCBIfam" id="TIGR04294">
    <property type="entry name" value="pre_pil_HX9DG"/>
    <property type="match status" value="1"/>
</dbReference>
<protein>
    <recommendedName>
        <fullName evidence="2">DUF1559 domain-containing protein</fullName>
    </recommendedName>
</protein>
<organism evidence="3 4">
    <name type="scientific">Thalassoglobus neptunius</name>
    <dbReference type="NCBI Taxonomy" id="1938619"/>
    <lineage>
        <taxon>Bacteria</taxon>
        <taxon>Pseudomonadati</taxon>
        <taxon>Planctomycetota</taxon>
        <taxon>Planctomycetia</taxon>
        <taxon>Planctomycetales</taxon>
        <taxon>Planctomycetaceae</taxon>
        <taxon>Thalassoglobus</taxon>
    </lineage>
</organism>
<dbReference type="Proteomes" id="UP000317243">
    <property type="component" value="Unassembled WGS sequence"/>
</dbReference>
<reference evidence="3 4" key="1">
    <citation type="submission" date="2019-02" db="EMBL/GenBank/DDBJ databases">
        <title>Deep-cultivation of Planctomycetes and their phenomic and genomic characterization uncovers novel biology.</title>
        <authorList>
            <person name="Wiegand S."/>
            <person name="Jogler M."/>
            <person name="Boedeker C."/>
            <person name="Pinto D."/>
            <person name="Vollmers J."/>
            <person name="Rivas-Marin E."/>
            <person name="Kohn T."/>
            <person name="Peeters S.H."/>
            <person name="Heuer A."/>
            <person name="Rast P."/>
            <person name="Oberbeckmann S."/>
            <person name="Bunk B."/>
            <person name="Jeske O."/>
            <person name="Meyerdierks A."/>
            <person name="Storesund J.E."/>
            <person name="Kallscheuer N."/>
            <person name="Luecker S."/>
            <person name="Lage O.M."/>
            <person name="Pohl T."/>
            <person name="Merkel B.J."/>
            <person name="Hornburger P."/>
            <person name="Mueller R.-W."/>
            <person name="Bruemmer F."/>
            <person name="Labrenz M."/>
            <person name="Spormann A.M."/>
            <person name="Op Den Camp H."/>
            <person name="Overmann J."/>
            <person name="Amann R."/>
            <person name="Jetten M.S.M."/>
            <person name="Mascher T."/>
            <person name="Medema M.H."/>
            <person name="Devos D.P."/>
            <person name="Kaster A.-K."/>
            <person name="Ovreas L."/>
            <person name="Rohde M."/>
            <person name="Galperin M.Y."/>
            <person name="Jogler C."/>
        </authorList>
    </citation>
    <scope>NUCLEOTIDE SEQUENCE [LARGE SCALE GENOMIC DNA]</scope>
    <source>
        <strain evidence="3 4">KOR42</strain>
    </source>
</reference>
<sequence length="355" mass="40064">MNCAEQGEAFVYEFPPQTWYMQGWWPTLWHCGVLVVGLGLMLQFVRKKHKLQITDPSLILLIALGTSFLLTLPTAAPWEPFRGAHPLVFIITWLVALSCIISNGRLTVKNQGEAAMRWSIGLASLIFSLMLITLFPVSYPREAARRTQCKYYLKQIGRALHNYHDTYRTFPPHKSGSPPYSWRVATLPYFDSSPLYSQYNFEEHWNKGTNRRIAETELGYLMCPSVPRDSPRISYPRTDYFAVTGEETAWPDSGVNRLSDFSDGSSNTLLVVEACGKQEIPWCEPRDLELTDETLGINLPGLEPHSSPGIISSYHRIGANVLFADGATRFLSEETEPAVLKAMLTRSSKDDSGEF</sequence>
<feature type="transmembrane region" description="Helical" evidence="1">
    <location>
        <begin position="84"/>
        <end position="106"/>
    </location>
</feature>
<dbReference type="InterPro" id="IPR027558">
    <property type="entry name" value="Pre_pil_HX9DG_C"/>
</dbReference>
<keyword evidence="1" id="KW-0472">Membrane</keyword>
<evidence type="ECO:0000256" key="1">
    <source>
        <dbReference type="SAM" id="Phobius"/>
    </source>
</evidence>
<evidence type="ECO:0000259" key="2">
    <source>
        <dbReference type="Pfam" id="PF07596"/>
    </source>
</evidence>
<keyword evidence="4" id="KW-1185">Reference proteome</keyword>
<feature type="transmembrane region" description="Helical" evidence="1">
    <location>
        <begin position="27"/>
        <end position="45"/>
    </location>
</feature>
<dbReference type="AlphaFoldDB" id="A0A5C5X225"/>
<evidence type="ECO:0000313" key="4">
    <source>
        <dbReference type="Proteomes" id="UP000317243"/>
    </source>
</evidence>